<comment type="subunit">
    <text evidence="1">Interacts with PanD in the presence of CoA.</text>
</comment>
<dbReference type="OrthoDB" id="5736859at2"/>
<dbReference type="InterPro" id="IPR016181">
    <property type="entry name" value="Acyl_CoA_acyltransferase"/>
</dbReference>
<accession>K8WH96</accession>
<dbReference type="NCBIfam" id="NF033213">
    <property type="entry name" value="matur_PanM"/>
    <property type="match status" value="1"/>
</dbReference>
<protein>
    <recommendedName>
        <fullName evidence="1">PanD regulatory factor</fullName>
    </recommendedName>
</protein>
<dbReference type="CDD" id="cd04301">
    <property type="entry name" value="NAT_SF"/>
    <property type="match status" value="1"/>
</dbReference>
<dbReference type="PATRIC" id="fig|1141660.3.peg.778"/>
<feature type="domain" description="N-acetyltransferase" evidence="2">
    <location>
        <begin position="3"/>
        <end position="134"/>
    </location>
</feature>
<evidence type="ECO:0000259" key="2">
    <source>
        <dbReference type="PROSITE" id="PS51186"/>
    </source>
</evidence>
<comment type="similarity">
    <text evidence="1">Belongs to the PanZ/PanM family.</text>
</comment>
<dbReference type="SUPFAM" id="SSF55729">
    <property type="entry name" value="Acyl-CoA N-acyltransferases (Nat)"/>
    <property type="match status" value="1"/>
</dbReference>
<dbReference type="PROSITE" id="PS51186">
    <property type="entry name" value="GNAT"/>
    <property type="match status" value="1"/>
</dbReference>
<feature type="binding site" evidence="1">
    <location>
        <begin position="74"/>
        <end position="81"/>
    </location>
    <ligand>
        <name>CoA</name>
        <dbReference type="ChEBI" id="CHEBI:57287"/>
    </ligand>
</feature>
<organism evidence="3 4">
    <name type="scientific">Providencia sneebia DSM 19967</name>
    <dbReference type="NCBI Taxonomy" id="1141660"/>
    <lineage>
        <taxon>Bacteria</taxon>
        <taxon>Pseudomonadati</taxon>
        <taxon>Pseudomonadota</taxon>
        <taxon>Gammaproteobacteria</taxon>
        <taxon>Enterobacterales</taxon>
        <taxon>Morganellaceae</taxon>
        <taxon>Providencia</taxon>
    </lineage>
</organism>
<dbReference type="InterPro" id="IPR000182">
    <property type="entry name" value="GNAT_dom"/>
</dbReference>
<dbReference type="RefSeq" id="WP_008914643.1">
    <property type="nucleotide sequence ID" value="NZ_CM001773.1"/>
</dbReference>
<keyword evidence="1" id="KW-0566">Pantothenate biosynthesis</keyword>
<evidence type="ECO:0000256" key="1">
    <source>
        <dbReference type="HAMAP-Rule" id="MF_02018"/>
    </source>
</evidence>
<feature type="binding site" evidence="1">
    <location>
        <begin position="68"/>
        <end position="70"/>
    </location>
    <ligand>
        <name>CoA</name>
        <dbReference type="ChEBI" id="CHEBI:57287"/>
    </ligand>
</feature>
<dbReference type="AlphaFoldDB" id="K8WH96"/>
<dbReference type="InterPro" id="IPR032900">
    <property type="entry name" value="PanZ"/>
</dbReference>
<dbReference type="EMBL" id="AKKN01000005">
    <property type="protein sequence ID" value="EKT59933.1"/>
    <property type="molecule type" value="Genomic_DNA"/>
</dbReference>
<dbReference type="GO" id="GO:0016747">
    <property type="term" value="F:acyltransferase activity, transferring groups other than amino-acyl groups"/>
    <property type="evidence" value="ECO:0007669"/>
    <property type="project" value="InterPro"/>
</dbReference>
<dbReference type="Gene3D" id="3.40.630.30">
    <property type="match status" value="1"/>
</dbReference>
<comment type="caution">
    <text evidence="3">The sequence shown here is derived from an EMBL/GenBank/DDBJ whole genome shotgun (WGS) entry which is preliminary data.</text>
</comment>
<name>K8WH96_9GAMM</name>
<evidence type="ECO:0000313" key="4">
    <source>
        <dbReference type="Proteomes" id="UP000010290"/>
    </source>
</evidence>
<evidence type="ECO:0000313" key="3">
    <source>
        <dbReference type="EMBL" id="EKT59933.1"/>
    </source>
</evidence>
<dbReference type="GO" id="GO:0031638">
    <property type="term" value="P:zymogen activation"/>
    <property type="evidence" value="ECO:0007669"/>
    <property type="project" value="InterPro"/>
</dbReference>
<proteinExistence type="inferred from homology"/>
<dbReference type="HAMAP" id="MF_02018">
    <property type="entry name" value="PanZ_PanM"/>
    <property type="match status" value="1"/>
</dbReference>
<dbReference type="GO" id="GO:0015940">
    <property type="term" value="P:pantothenate biosynthetic process"/>
    <property type="evidence" value="ECO:0007669"/>
    <property type="project" value="UniProtKB-UniRule"/>
</dbReference>
<reference evidence="3 4" key="1">
    <citation type="journal article" date="2012" name="BMC Genomics">
        <title>Comparative genomics of bacteria in the genus Providencia isolated from wild Drosophila melanogaster.</title>
        <authorList>
            <person name="Galac M.R."/>
            <person name="Lazzaro B.P."/>
        </authorList>
    </citation>
    <scope>NUCLEOTIDE SEQUENCE [LARGE SCALE GENOMIC DNA]</scope>
    <source>
        <strain evidence="3 4">DSM 19967</strain>
    </source>
</reference>
<gene>
    <name evidence="1" type="primary">panZ</name>
    <name evidence="3" type="ORF">OO7_03844</name>
</gene>
<keyword evidence="4" id="KW-1185">Reference proteome</keyword>
<dbReference type="InterPro" id="IPR040448">
    <property type="entry name" value="PanZ_GNAT"/>
</dbReference>
<dbReference type="Pfam" id="PF12568">
    <property type="entry name" value="PanZ"/>
    <property type="match status" value="1"/>
</dbReference>
<sequence>MRLTITPLSDLTNQHILDLSKIWPNHSQEHLEQWLKSGGNIYAASFNGRLLGAAKVRIEQQQGMISDFFVREVTRRRGVGLYLVEEICRQNSHINNWNMNLQNISDENKTIMVLFLSSCGFHVAPNSHKWEKQT</sequence>
<comment type="function">
    <text evidence="1">Controls both the activation and catalytic activity of PanD in a coenzyme A (CoA)-dependent fashion.</text>
</comment>
<dbReference type="HOGENOM" id="CLU_135649_0_0_6"/>
<dbReference type="Proteomes" id="UP000010290">
    <property type="component" value="Chromosome"/>
</dbReference>